<dbReference type="KEGG" id="nhe:NECHADRAFT_85445"/>
<sequence>MCLLLRPLLPRRQLPLAPLRPLHPLVVQEKNSTLLYVYIARQRSDCLPAICHLFLGLGDPLLPLLPLPPAPSPNVAPGSLPLAPSQQIVDILYAVAGPRPLGTDPRGELSKRCSGDQRVK</sequence>
<reference evidence="2 3" key="1">
    <citation type="journal article" date="2009" name="PLoS Genet.">
        <title>The genome of Nectria haematococca: contribution of supernumerary chromosomes to gene expansion.</title>
        <authorList>
            <person name="Coleman J.J."/>
            <person name="Rounsley S.D."/>
            <person name="Rodriguez-Carres M."/>
            <person name="Kuo A."/>
            <person name="Wasmann C.C."/>
            <person name="Grimwood J."/>
            <person name="Schmutz J."/>
            <person name="Taga M."/>
            <person name="White G.J."/>
            <person name="Zhou S."/>
            <person name="Schwartz D.C."/>
            <person name="Freitag M."/>
            <person name="Ma L.J."/>
            <person name="Danchin E.G."/>
            <person name="Henrissat B."/>
            <person name="Coutinho P.M."/>
            <person name="Nelson D.R."/>
            <person name="Straney D."/>
            <person name="Napoli C.A."/>
            <person name="Barker B.M."/>
            <person name="Gribskov M."/>
            <person name="Rep M."/>
            <person name="Kroken S."/>
            <person name="Molnar I."/>
            <person name="Rensing C."/>
            <person name="Kennell J.C."/>
            <person name="Zamora J."/>
            <person name="Farman M.L."/>
            <person name="Selker E.U."/>
            <person name="Salamov A."/>
            <person name="Shapiro H."/>
            <person name="Pangilinan J."/>
            <person name="Lindquist E."/>
            <person name="Lamers C."/>
            <person name="Grigoriev I.V."/>
            <person name="Geiser D.M."/>
            <person name="Covert S.F."/>
            <person name="Temporini E."/>
            <person name="Vanetten H.D."/>
        </authorList>
    </citation>
    <scope>NUCLEOTIDE SEQUENCE [LARGE SCALE GENOMIC DNA]</scope>
    <source>
        <strain evidence="3">ATCC MYA-4622 / CBS 123669 / FGSC 9596 / NRRL 45880 / 77-13-4</strain>
    </source>
</reference>
<proteinExistence type="predicted"/>
<gene>
    <name evidence="2" type="ORF">NECHADRAFT_85445</name>
</gene>
<dbReference type="EMBL" id="GG698970">
    <property type="protein sequence ID" value="EEU34017.1"/>
    <property type="molecule type" value="Genomic_DNA"/>
</dbReference>
<evidence type="ECO:0000313" key="3">
    <source>
        <dbReference type="Proteomes" id="UP000005206"/>
    </source>
</evidence>
<dbReference type="Proteomes" id="UP000005206">
    <property type="component" value="Chromosome 10"/>
</dbReference>
<keyword evidence="3" id="KW-1185">Reference proteome</keyword>
<evidence type="ECO:0000313" key="2">
    <source>
        <dbReference type="EMBL" id="EEU34017.1"/>
    </source>
</evidence>
<dbReference type="InParanoid" id="C7ZNN0"/>
<dbReference type="HOGENOM" id="CLU_2050243_0_0_1"/>
<dbReference type="AlphaFoldDB" id="C7ZNN0"/>
<dbReference type="RefSeq" id="XP_003039730.1">
    <property type="nucleotide sequence ID" value="XM_003039684.1"/>
</dbReference>
<feature type="region of interest" description="Disordered" evidence="1">
    <location>
        <begin position="98"/>
        <end position="120"/>
    </location>
</feature>
<name>C7ZNN0_FUSV7</name>
<organism evidence="2 3">
    <name type="scientific">Fusarium vanettenii (strain ATCC MYA-4622 / CBS 123669 / FGSC 9596 / NRRL 45880 / 77-13-4)</name>
    <name type="common">Fusarium solani subsp. pisi</name>
    <dbReference type="NCBI Taxonomy" id="660122"/>
    <lineage>
        <taxon>Eukaryota</taxon>
        <taxon>Fungi</taxon>
        <taxon>Dikarya</taxon>
        <taxon>Ascomycota</taxon>
        <taxon>Pezizomycotina</taxon>
        <taxon>Sordariomycetes</taxon>
        <taxon>Hypocreomycetidae</taxon>
        <taxon>Hypocreales</taxon>
        <taxon>Nectriaceae</taxon>
        <taxon>Fusarium</taxon>
        <taxon>Fusarium solani species complex</taxon>
        <taxon>Fusarium vanettenii</taxon>
    </lineage>
</organism>
<accession>C7ZNN0</accession>
<dbReference type="GeneID" id="9677855"/>
<evidence type="ECO:0000256" key="1">
    <source>
        <dbReference type="SAM" id="MobiDB-lite"/>
    </source>
</evidence>
<dbReference type="OrthoDB" id="10573233at2759"/>
<protein>
    <submittedName>
        <fullName evidence="2">Uncharacterized protein</fullName>
    </submittedName>
</protein>
<feature type="compositionally biased region" description="Basic and acidic residues" evidence="1">
    <location>
        <begin position="105"/>
        <end position="120"/>
    </location>
</feature>
<dbReference type="VEuPathDB" id="FungiDB:NECHADRAFT_85445"/>